<protein>
    <recommendedName>
        <fullName evidence="1">Bro-N domain-containing protein</fullName>
    </recommendedName>
</protein>
<feature type="domain" description="Bro-N" evidence="1">
    <location>
        <begin position="22"/>
        <end position="112"/>
    </location>
</feature>
<organism evidence="2">
    <name type="scientific">termite gut metagenome</name>
    <dbReference type="NCBI Taxonomy" id="433724"/>
    <lineage>
        <taxon>unclassified sequences</taxon>
        <taxon>metagenomes</taxon>
        <taxon>organismal metagenomes</taxon>
    </lineage>
</organism>
<proteinExistence type="predicted"/>
<name>A0A5J4SBD7_9ZZZZ</name>
<reference evidence="2" key="1">
    <citation type="submission" date="2019-03" db="EMBL/GenBank/DDBJ databases">
        <title>Single cell metagenomics reveals metabolic interactions within the superorganism composed of flagellate Streblomastix strix and complex community of Bacteroidetes bacteria on its surface.</title>
        <authorList>
            <person name="Treitli S.C."/>
            <person name="Kolisko M."/>
            <person name="Husnik F."/>
            <person name="Keeling P."/>
            <person name="Hampl V."/>
        </authorList>
    </citation>
    <scope>NUCLEOTIDE SEQUENCE</scope>
    <source>
        <strain evidence="2">STM</strain>
    </source>
</reference>
<accession>A0A5J4SBD7</accession>
<dbReference type="NCBIfam" id="NF008573">
    <property type="entry name" value="PRK11525.1"/>
    <property type="match status" value="1"/>
</dbReference>
<dbReference type="EMBL" id="SNRY01000316">
    <property type="protein sequence ID" value="KAA6342593.1"/>
    <property type="molecule type" value="Genomic_DNA"/>
</dbReference>
<dbReference type="InterPro" id="IPR003497">
    <property type="entry name" value="BRO_N_domain"/>
</dbReference>
<comment type="caution">
    <text evidence="2">The sequence shown here is derived from an EMBL/GenBank/DDBJ whole genome shotgun (WGS) entry which is preliminary data.</text>
</comment>
<dbReference type="Pfam" id="PF02498">
    <property type="entry name" value="Bro-N"/>
    <property type="match status" value="1"/>
</dbReference>
<evidence type="ECO:0000259" key="1">
    <source>
        <dbReference type="Pfam" id="PF02498"/>
    </source>
</evidence>
<evidence type="ECO:0000313" key="2">
    <source>
        <dbReference type="EMBL" id="KAA6342593.1"/>
    </source>
</evidence>
<sequence>MKTNEIIELFDRFEEVASEYNGIECWSARELQLLLGYTQWRNFSNIIDKAKETCANAGGSISDHFADVSKTIPMPKGAEKEVDDILLTRYACYLIAQNGDSRKSEIAFAQTYFAVQTRRAELIEQRLSDAERVEARAKLKETEKILSGILYERGIDEKGFAFIRSQGDKALFSLNTVQLKRKLGVPANRPVADFLQTVNIKAKDFAAAMTAENVQIKNLSGVPDIEKEHVENNLGVRKIMIERDLVPESLPPAEDVKKVERRLNAKKVKIKHNERHS</sequence>
<gene>
    <name evidence="2" type="ORF">EZS27_009663</name>
</gene>
<dbReference type="AlphaFoldDB" id="A0A5J4SBD7"/>